<dbReference type="Proteomes" id="UP000283509">
    <property type="component" value="Unassembled WGS sequence"/>
</dbReference>
<dbReference type="OrthoDB" id="6358459at2759"/>
<evidence type="ECO:0000259" key="2">
    <source>
        <dbReference type="PROSITE" id="PS50835"/>
    </source>
</evidence>
<comment type="caution">
    <text evidence="3">The sequence shown here is derived from an EMBL/GenBank/DDBJ whole genome shotgun (WGS) entry which is preliminary data.</text>
</comment>
<organism evidence="3 4">
    <name type="scientific">Penaeus vannamei</name>
    <name type="common">Whiteleg shrimp</name>
    <name type="synonym">Litopenaeus vannamei</name>
    <dbReference type="NCBI Taxonomy" id="6689"/>
    <lineage>
        <taxon>Eukaryota</taxon>
        <taxon>Metazoa</taxon>
        <taxon>Ecdysozoa</taxon>
        <taxon>Arthropoda</taxon>
        <taxon>Crustacea</taxon>
        <taxon>Multicrustacea</taxon>
        <taxon>Malacostraca</taxon>
        <taxon>Eumalacostraca</taxon>
        <taxon>Eucarida</taxon>
        <taxon>Decapoda</taxon>
        <taxon>Dendrobranchiata</taxon>
        <taxon>Penaeoidea</taxon>
        <taxon>Penaeidae</taxon>
        <taxon>Penaeus</taxon>
    </lineage>
</organism>
<dbReference type="PANTHER" id="PTHR21261">
    <property type="entry name" value="BEAT PROTEIN"/>
    <property type="match status" value="1"/>
</dbReference>
<accession>A0A423SQJ4</accession>
<dbReference type="PANTHER" id="PTHR21261:SF15">
    <property type="entry name" value="BEATEN PATH IIIA, ISOFORM D-RELATED"/>
    <property type="match status" value="1"/>
</dbReference>
<reference evidence="3 4" key="2">
    <citation type="submission" date="2019-01" db="EMBL/GenBank/DDBJ databases">
        <title>The decoding of complex shrimp genome reveals the adaptation for benthos swimmer, frequently molting mechanism and breeding impact on genome.</title>
        <authorList>
            <person name="Sun Y."/>
            <person name="Gao Y."/>
            <person name="Yu Y."/>
        </authorList>
    </citation>
    <scope>NUCLEOTIDE SEQUENCE [LARGE SCALE GENOMIC DNA]</scope>
    <source>
        <tissue evidence="3">Muscle</tissue>
    </source>
</reference>
<dbReference type="PROSITE" id="PS50835">
    <property type="entry name" value="IG_LIKE"/>
    <property type="match status" value="1"/>
</dbReference>
<gene>
    <name evidence="3" type="ORF">C7M84_015525</name>
</gene>
<evidence type="ECO:0000256" key="1">
    <source>
        <dbReference type="ARBA" id="ARBA00023157"/>
    </source>
</evidence>
<dbReference type="AlphaFoldDB" id="A0A423SQJ4"/>
<reference evidence="3 4" key="1">
    <citation type="submission" date="2018-04" db="EMBL/GenBank/DDBJ databases">
        <authorList>
            <person name="Zhang X."/>
            <person name="Yuan J."/>
            <person name="Li F."/>
            <person name="Xiang J."/>
        </authorList>
    </citation>
    <scope>NUCLEOTIDE SEQUENCE [LARGE SCALE GENOMIC DNA]</scope>
    <source>
        <tissue evidence="3">Muscle</tissue>
    </source>
</reference>
<keyword evidence="4" id="KW-1185">Reference proteome</keyword>
<sequence length="232" mass="25613">EQKSDGNVVVLLNVGLNTGGHYKCEVISFPDFHTADKSKEMLVVEVPQEKPTINGTRHEYRIGDTARLTCVSAKSRPPAELTWYINNDKAPKEYLLPLPSLKHHMGLEQTRLGLEFEVSRKHFVKGEMTLRCTAKISSLYYKTQQHSFDGQLTYYVPVMESRDISAVSGGAGPTQHPLTLALLALVMTVSLAQTAVTSLQGYAAIIHAYPPSSSYSFSFYLLASQDSSSLEA</sequence>
<feature type="non-terminal residue" evidence="3">
    <location>
        <position position="1"/>
    </location>
</feature>
<dbReference type="Gene3D" id="2.60.40.10">
    <property type="entry name" value="Immunoglobulins"/>
    <property type="match status" value="1"/>
</dbReference>
<keyword evidence="1" id="KW-1015">Disulfide bond</keyword>
<feature type="domain" description="Ig-like" evidence="2">
    <location>
        <begin position="47"/>
        <end position="87"/>
    </location>
</feature>
<evidence type="ECO:0000313" key="4">
    <source>
        <dbReference type="Proteomes" id="UP000283509"/>
    </source>
</evidence>
<dbReference type="Pfam" id="PF08205">
    <property type="entry name" value="C2-set_2"/>
    <property type="match status" value="1"/>
</dbReference>
<protein>
    <recommendedName>
        <fullName evidence="2">Ig-like domain-containing protein</fullName>
    </recommendedName>
</protein>
<dbReference type="STRING" id="6689.A0A423SQJ4"/>
<dbReference type="InterPro" id="IPR036179">
    <property type="entry name" value="Ig-like_dom_sf"/>
</dbReference>
<dbReference type="InterPro" id="IPR013783">
    <property type="entry name" value="Ig-like_fold"/>
</dbReference>
<dbReference type="EMBL" id="QCYY01002933">
    <property type="protein sequence ID" value="ROT66453.1"/>
    <property type="molecule type" value="Genomic_DNA"/>
</dbReference>
<dbReference type="SUPFAM" id="SSF48726">
    <property type="entry name" value="Immunoglobulin"/>
    <property type="match status" value="1"/>
</dbReference>
<proteinExistence type="predicted"/>
<dbReference type="InterPro" id="IPR007110">
    <property type="entry name" value="Ig-like_dom"/>
</dbReference>
<evidence type="ECO:0000313" key="3">
    <source>
        <dbReference type="EMBL" id="ROT66453.1"/>
    </source>
</evidence>
<dbReference type="InterPro" id="IPR013162">
    <property type="entry name" value="CD80_C2-set"/>
</dbReference>
<name>A0A423SQJ4_PENVA</name>